<dbReference type="InterPro" id="IPR006175">
    <property type="entry name" value="YjgF/YER057c/UK114"/>
</dbReference>
<dbReference type="GO" id="GO:0016787">
    <property type="term" value="F:hydrolase activity"/>
    <property type="evidence" value="ECO:0007669"/>
    <property type="project" value="UniProtKB-KW"/>
</dbReference>
<keyword evidence="3" id="KW-1185">Reference proteome</keyword>
<dbReference type="SUPFAM" id="SSF55298">
    <property type="entry name" value="YjgF-like"/>
    <property type="match status" value="1"/>
</dbReference>
<dbReference type="PANTHER" id="PTHR11803:SF58">
    <property type="entry name" value="PROTEIN HMF1-RELATED"/>
    <property type="match status" value="1"/>
</dbReference>
<evidence type="ECO:0000256" key="1">
    <source>
        <dbReference type="ARBA" id="ARBA00010552"/>
    </source>
</evidence>
<sequence>MMRHFVRPEGTPPVNGYSHAVRFTGPMVAVSGQIPADAQGQVVGEGDAEAQIRQVFVNLATALAAAGAAMEHVVKLTVYLTDLADLETFRRVRDEFLDPARPPACSLVKVAGLVHPAFRVEVDALAELPAGA</sequence>
<dbReference type="InterPro" id="IPR035959">
    <property type="entry name" value="RutC-like_sf"/>
</dbReference>
<organism evidence="2 3">
    <name type="scientific">Streptomyces polyrhachis</name>
    <dbReference type="NCBI Taxonomy" id="1282885"/>
    <lineage>
        <taxon>Bacteria</taxon>
        <taxon>Bacillati</taxon>
        <taxon>Actinomycetota</taxon>
        <taxon>Actinomycetes</taxon>
        <taxon>Kitasatosporales</taxon>
        <taxon>Streptomycetaceae</taxon>
        <taxon>Streptomyces</taxon>
    </lineage>
</organism>
<accession>A0ABW2GFZ9</accession>
<dbReference type="CDD" id="cd00448">
    <property type="entry name" value="YjgF_YER057c_UK114_family"/>
    <property type="match status" value="1"/>
</dbReference>
<evidence type="ECO:0000313" key="2">
    <source>
        <dbReference type="EMBL" id="MFC7218582.1"/>
    </source>
</evidence>
<dbReference type="Pfam" id="PF01042">
    <property type="entry name" value="Ribonuc_L-PSP"/>
    <property type="match status" value="1"/>
</dbReference>
<proteinExistence type="inferred from homology"/>
<name>A0ABW2GFZ9_9ACTN</name>
<protein>
    <submittedName>
        <fullName evidence="2">RidA family protein</fullName>
        <ecNumber evidence="2">3.5.-.-</ecNumber>
    </submittedName>
</protein>
<reference evidence="3" key="1">
    <citation type="journal article" date="2019" name="Int. J. Syst. Evol. Microbiol.">
        <title>The Global Catalogue of Microorganisms (GCM) 10K type strain sequencing project: providing services to taxonomists for standard genome sequencing and annotation.</title>
        <authorList>
            <consortium name="The Broad Institute Genomics Platform"/>
            <consortium name="The Broad Institute Genome Sequencing Center for Infectious Disease"/>
            <person name="Wu L."/>
            <person name="Ma J."/>
        </authorList>
    </citation>
    <scope>NUCLEOTIDE SEQUENCE [LARGE SCALE GENOMIC DNA]</scope>
    <source>
        <strain evidence="3">CGMCC 1.13681</strain>
    </source>
</reference>
<comment type="caution">
    <text evidence="2">The sequence shown here is derived from an EMBL/GenBank/DDBJ whole genome shotgun (WGS) entry which is preliminary data.</text>
</comment>
<dbReference type="RefSeq" id="WP_386413965.1">
    <property type="nucleotide sequence ID" value="NZ_JBHSZO010000013.1"/>
</dbReference>
<dbReference type="EMBL" id="JBHSZO010000013">
    <property type="protein sequence ID" value="MFC7218582.1"/>
    <property type="molecule type" value="Genomic_DNA"/>
</dbReference>
<evidence type="ECO:0000313" key="3">
    <source>
        <dbReference type="Proteomes" id="UP001596413"/>
    </source>
</evidence>
<keyword evidence="2" id="KW-0378">Hydrolase</keyword>
<comment type="similarity">
    <text evidence="1">Belongs to the RutC family.</text>
</comment>
<gene>
    <name evidence="2" type="ORF">ACFQLX_10445</name>
</gene>
<dbReference type="Proteomes" id="UP001596413">
    <property type="component" value="Unassembled WGS sequence"/>
</dbReference>
<dbReference type="EC" id="3.5.-.-" evidence="2"/>
<dbReference type="PANTHER" id="PTHR11803">
    <property type="entry name" value="2-IMINOBUTANOATE/2-IMINOPROPANOATE DEAMINASE RIDA"/>
    <property type="match status" value="1"/>
</dbReference>
<dbReference type="Gene3D" id="3.30.1330.40">
    <property type="entry name" value="RutC-like"/>
    <property type="match status" value="1"/>
</dbReference>